<dbReference type="EMBL" id="ABEU02000002">
    <property type="protein sequence ID" value="PNR60484.1"/>
    <property type="molecule type" value="Genomic_DNA"/>
</dbReference>
<dbReference type="Proteomes" id="UP000006727">
    <property type="component" value="Chromosome 2"/>
</dbReference>
<dbReference type="GO" id="GO:0006315">
    <property type="term" value="P:homing of group II introns"/>
    <property type="evidence" value="ECO:0000318"/>
    <property type="project" value="GO_Central"/>
</dbReference>
<protein>
    <submittedName>
        <fullName evidence="1 2">Uncharacterized protein</fullName>
    </submittedName>
</protein>
<keyword evidence="3" id="KW-1185">Reference proteome</keyword>
<organism evidence="1">
    <name type="scientific">Physcomitrium patens</name>
    <name type="common">Spreading-leaved earth moss</name>
    <name type="synonym">Physcomitrella patens</name>
    <dbReference type="NCBI Taxonomy" id="3218"/>
    <lineage>
        <taxon>Eukaryota</taxon>
        <taxon>Viridiplantae</taxon>
        <taxon>Streptophyta</taxon>
        <taxon>Embryophyta</taxon>
        <taxon>Bryophyta</taxon>
        <taxon>Bryophytina</taxon>
        <taxon>Bryopsida</taxon>
        <taxon>Funariidae</taxon>
        <taxon>Funariales</taxon>
        <taxon>Funariaceae</taxon>
        <taxon>Physcomitrium</taxon>
    </lineage>
</organism>
<evidence type="ECO:0000313" key="1">
    <source>
        <dbReference type="EMBL" id="PNR60484.1"/>
    </source>
</evidence>
<proteinExistence type="predicted"/>
<dbReference type="SUPFAM" id="SSF56672">
    <property type="entry name" value="DNA/RNA polymerases"/>
    <property type="match status" value="1"/>
</dbReference>
<dbReference type="PANTHER" id="PTHR33642:SF3">
    <property type="entry name" value="NUCLEAR INTRON MATURASE 4, MITOCHONDRIAL"/>
    <property type="match status" value="1"/>
</dbReference>
<reference evidence="2" key="3">
    <citation type="submission" date="2020-12" db="UniProtKB">
        <authorList>
            <consortium name="EnsemblPlants"/>
        </authorList>
    </citation>
    <scope>IDENTIFICATION</scope>
</reference>
<evidence type="ECO:0000313" key="3">
    <source>
        <dbReference type="Proteomes" id="UP000006727"/>
    </source>
</evidence>
<name>A0A2K1L379_PHYPA</name>
<dbReference type="Gramene" id="Pp3c2_27600V3.1">
    <property type="protein sequence ID" value="Pp3c2_27600V3.1"/>
    <property type="gene ID" value="Pp3c2_27600"/>
</dbReference>
<dbReference type="PaxDb" id="3218-PP1S22_307V6.1"/>
<dbReference type="EnsemblPlants" id="Pp3c2_27600V3.1">
    <property type="protein sequence ID" value="Pp3c2_27600V3.1"/>
    <property type="gene ID" value="Pp3c2_27600"/>
</dbReference>
<reference evidence="1 3" key="2">
    <citation type="journal article" date="2018" name="Plant J.">
        <title>The Physcomitrella patens chromosome-scale assembly reveals moss genome structure and evolution.</title>
        <authorList>
            <person name="Lang D."/>
            <person name="Ullrich K.K."/>
            <person name="Murat F."/>
            <person name="Fuchs J."/>
            <person name="Jenkins J."/>
            <person name="Haas F.B."/>
            <person name="Piednoel M."/>
            <person name="Gundlach H."/>
            <person name="Van Bel M."/>
            <person name="Meyberg R."/>
            <person name="Vives C."/>
            <person name="Morata J."/>
            <person name="Symeonidi A."/>
            <person name="Hiss M."/>
            <person name="Muchero W."/>
            <person name="Kamisugi Y."/>
            <person name="Saleh O."/>
            <person name="Blanc G."/>
            <person name="Decker E.L."/>
            <person name="van Gessel N."/>
            <person name="Grimwood J."/>
            <person name="Hayes R.D."/>
            <person name="Graham S.W."/>
            <person name="Gunter L.E."/>
            <person name="McDaniel S.F."/>
            <person name="Hoernstein S.N.W."/>
            <person name="Larsson A."/>
            <person name="Li F.W."/>
            <person name="Perroud P.F."/>
            <person name="Phillips J."/>
            <person name="Ranjan P."/>
            <person name="Rokshar D.S."/>
            <person name="Rothfels C.J."/>
            <person name="Schneider L."/>
            <person name="Shu S."/>
            <person name="Stevenson D.W."/>
            <person name="Thummler F."/>
            <person name="Tillich M."/>
            <person name="Villarreal Aguilar J.C."/>
            <person name="Widiez T."/>
            <person name="Wong G.K."/>
            <person name="Wymore A."/>
            <person name="Zhang Y."/>
            <person name="Zimmer A.D."/>
            <person name="Quatrano R.S."/>
            <person name="Mayer K.F.X."/>
            <person name="Goodstein D."/>
            <person name="Casacuberta J.M."/>
            <person name="Vandepoele K."/>
            <person name="Reski R."/>
            <person name="Cuming A.C."/>
            <person name="Tuskan G.A."/>
            <person name="Maumus F."/>
            <person name="Salse J."/>
            <person name="Schmutz J."/>
            <person name="Rensing S.A."/>
        </authorList>
    </citation>
    <scope>NUCLEOTIDE SEQUENCE [LARGE SCALE GENOMIC DNA]</scope>
    <source>
        <strain evidence="2 3">cv. Gransden 2004</strain>
    </source>
</reference>
<dbReference type="STRING" id="3218.A0A2K1L379"/>
<dbReference type="InterPro" id="IPR043502">
    <property type="entry name" value="DNA/RNA_pol_sf"/>
</dbReference>
<accession>A0A2K1L379</accession>
<dbReference type="RefSeq" id="XP_024400050.1">
    <property type="nucleotide sequence ID" value="XM_024544282.2"/>
</dbReference>
<dbReference type="OrthoDB" id="658143at2759"/>
<sequence>MAIRSWVGSFKSVSCGRLSVLRSLSMLAQQHSAAALASDDLVNTASEKTIGPLNASQGTLTHANSAKVKFLGVFIGVVDDSKRKRQYEKALEKRRRVIHRLRQLQKQRKESWEKEVERLAFNAFIRGYRKTLNTLRSGSKAKQTIFDKATELGMKAALTLTDHHPLMSSDDLKKLLAQEEDHFARLGWDYLPVSVKTAYENLMLSIDEACEELNAQAEASKLRPALPAGKQEMDITESCDSNLTNEAGLGLPESCSASLSIEDLQTMDHCYENIMVRMSDPDTLYDAYERIKPKLQLLSGKSDEDWKDFSLSSFDHIAYSLRSGTYQFSPVSHIHVRKPGKEGDVRTITVVNPRDQIVAEAIRAELERIYEPVFLVSAVRHKLARSSHMALKLIKNSWKGTTWFIHYKSPIEFGNAQFENLLRILSARIKDEDFLHLLQQLFRTGMIRLGDHGNRLSALFCNIYYHQLDMEVTRMQAEQNSGSNKRGTNQLSSAAIVPLVRVRYVRYAEEFLFGITGNKVMALDVLGRVHEFLRRELKLRRL</sequence>
<reference evidence="1 3" key="1">
    <citation type="journal article" date="2008" name="Science">
        <title>The Physcomitrella genome reveals evolutionary insights into the conquest of land by plants.</title>
        <authorList>
            <person name="Rensing S."/>
            <person name="Lang D."/>
            <person name="Zimmer A."/>
            <person name="Terry A."/>
            <person name="Salamov A."/>
            <person name="Shapiro H."/>
            <person name="Nishiyama T."/>
            <person name="Perroud P.-F."/>
            <person name="Lindquist E."/>
            <person name="Kamisugi Y."/>
            <person name="Tanahashi T."/>
            <person name="Sakakibara K."/>
            <person name="Fujita T."/>
            <person name="Oishi K."/>
            <person name="Shin-I T."/>
            <person name="Kuroki Y."/>
            <person name="Toyoda A."/>
            <person name="Suzuki Y."/>
            <person name="Hashimoto A."/>
            <person name="Yamaguchi K."/>
            <person name="Sugano A."/>
            <person name="Kohara Y."/>
            <person name="Fujiyama A."/>
            <person name="Anterola A."/>
            <person name="Aoki S."/>
            <person name="Ashton N."/>
            <person name="Barbazuk W.B."/>
            <person name="Barker E."/>
            <person name="Bennetzen J."/>
            <person name="Bezanilla M."/>
            <person name="Blankenship R."/>
            <person name="Cho S.H."/>
            <person name="Dutcher S."/>
            <person name="Estelle M."/>
            <person name="Fawcett J.A."/>
            <person name="Gundlach H."/>
            <person name="Hanada K."/>
            <person name="Heyl A."/>
            <person name="Hicks K.A."/>
            <person name="Hugh J."/>
            <person name="Lohr M."/>
            <person name="Mayer K."/>
            <person name="Melkozernov A."/>
            <person name="Murata T."/>
            <person name="Nelson D."/>
            <person name="Pils B."/>
            <person name="Prigge M."/>
            <person name="Reiss B."/>
            <person name="Renner T."/>
            <person name="Rombauts S."/>
            <person name="Rushton P."/>
            <person name="Sanderfoot A."/>
            <person name="Schween G."/>
            <person name="Shiu S.-H."/>
            <person name="Stueber K."/>
            <person name="Theodoulou F.L."/>
            <person name="Tu H."/>
            <person name="Van de Peer Y."/>
            <person name="Verrier P.J."/>
            <person name="Waters E."/>
            <person name="Wood A."/>
            <person name="Yang L."/>
            <person name="Cove D."/>
            <person name="Cuming A."/>
            <person name="Hasebe M."/>
            <person name="Lucas S."/>
            <person name="Mishler D.B."/>
            <person name="Reski R."/>
            <person name="Grigoriev I."/>
            <person name="Quatrano R.S."/>
            <person name="Boore J.L."/>
        </authorList>
    </citation>
    <scope>NUCLEOTIDE SEQUENCE [LARGE SCALE GENOMIC DNA]</scope>
    <source>
        <strain evidence="2 3">cv. Gransden 2004</strain>
    </source>
</reference>
<dbReference type="KEGG" id="ppp:112294103"/>
<dbReference type="RefSeq" id="XP_024400042.1">
    <property type="nucleotide sequence ID" value="XM_024544274.2"/>
</dbReference>
<dbReference type="GeneID" id="112294103"/>
<dbReference type="PANTHER" id="PTHR33642">
    <property type="entry name" value="COX1/OXI3 INTRON 1 PROTEIN-RELATED"/>
    <property type="match status" value="1"/>
</dbReference>
<dbReference type="GO" id="GO:0005739">
    <property type="term" value="C:mitochondrion"/>
    <property type="evidence" value="ECO:0000318"/>
    <property type="project" value="GO_Central"/>
</dbReference>
<evidence type="ECO:0000313" key="2">
    <source>
        <dbReference type="EnsemblPlants" id="Pp3c2_27600V3.1"/>
    </source>
</evidence>
<dbReference type="AlphaFoldDB" id="A0A2K1L379"/>
<dbReference type="GO" id="GO:0003964">
    <property type="term" value="F:RNA-directed DNA polymerase activity"/>
    <property type="evidence" value="ECO:0000318"/>
    <property type="project" value="GO_Central"/>
</dbReference>
<gene>
    <name evidence="2" type="primary">LOC112294103</name>
    <name evidence="1" type="ORF">PHYPA_003277</name>
</gene>